<organism evidence="8 9">
    <name type="scientific">Geobacter pickeringii</name>
    <dbReference type="NCBI Taxonomy" id="345632"/>
    <lineage>
        <taxon>Bacteria</taxon>
        <taxon>Pseudomonadati</taxon>
        <taxon>Thermodesulfobacteriota</taxon>
        <taxon>Desulfuromonadia</taxon>
        <taxon>Geobacterales</taxon>
        <taxon>Geobacteraceae</taxon>
        <taxon>Geobacter</taxon>
    </lineage>
</organism>
<evidence type="ECO:0000259" key="7">
    <source>
        <dbReference type="PROSITE" id="PS51918"/>
    </source>
</evidence>
<dbReference type="SFLD" id="SFLDS00029">
    <property type="entry name" value="Radical_SAM"/>
    <property type="match status" value="1"/>
</dbReference>
<dbReference type="SFLD" id="SFLDG01086">
    <property type="entry name" value="elongater_protein-like"/>
    <property type="match status" value="1"/>
</dbReference>
<protein>
    <recommendedName>
        <fullName evidence="7">Radical SAM core domain-containing protein</fullName>
    </recommendedName>
</protein>
<dbReference type="GO" id="GO:0046872">
    <property type="term" value="F:metal ion binding"/>
    <property type="evidence" value="ECO:0007669"/>
    <property type="project" value="UniProtKB-KW"/>
</dbReference>
<dbReference type="STRING" id="345632.GPICK_14490"/>
<feature type="domain" description="Radical SAM core" evidence="7">
    <location>
        <begin position="18"/>
        <end position="255"/>
    </location>
</feature>
<dbReference type="KEGG" id="gpi:GPICK_14490"/>
<evidence type="ECO:0000313" key="9">
    <source>
        <dbReference type="Proteomes" id="UP000057609"/>
    </source>
</evidence>
<dbReference type="InterPro" id="IPR058240">
    <property type="entry name" value="rSAM_sf"/>
</dbReference>
<keyword evidence="3" id="KW-0949">S-adenosyl-L-methionine</keyword>
<evidence type="ECO:0000256" key="3">
    <source>
        <dbReference type="ARBA" id="ARBA00022691"/>
    </source>
</evidence>
<dbReference type="Gene3D" id="3.80.30.20">
    <property type="entry name" value="tm_1862 like domain"/>
    <property type="match status" value="1"/>
</dbReference>
<dbReference type="InterPro" id="IPR007197">
    <property type="entry name" value="rSAM"/>
</dbReference>
<keyword evidence="6" id="KW-0411">Iron-sulfur</keyword>
<dbReference type="GO" id="GO:0051539">
    <property type="term" value="F:4 iron, 4 sulfur cluster binding"/>
    <property type="evidence" value="ECO:0007669"/>
    <property type="project" value="UniProtKB-KW"/>
</dbReference>
<dbReference type="PANTHER" id="PTHR11135">
    <property type="entry name" value="HISTONE ACETYLTRANSFERASE-RELATED"/>
    <property type="match status" value="1"/>
</dbReference>
<dbReference type="HOGENOM" id="CLU_060920_0_0_7"/>
<keyword evidence="5" id="KW-0408">Iron</keyword>
<dbReference type="PANTHER" id="PTHR11135:SF1">
    <property type="entry name" value="PROTEIN YHCC"/>
    <property type="match status" value="1"/>
</dbReference>
<keyword evidence="9" id="KW-1185">Reference proteome</keyword>
<dbReference type="InterPro" id="IPR006638">
    <property type="entry name" value="Elp3/MiaA/NifB-like_rSAM"/>
</dbReference>
<gene>
    <name evidence="8" type="ORF">GPICK_14490</name>
</gene>
<dbReference type="Proteomes" id="UP000057609">
    <property type="component" value="Chromosome"/>
</dbReference>
<dbReference type="CDD" id="cd01335">
    <property type="entry name" value="Radical_SAM"/>
    <property type="match status" value="1"/>
</dbReference>
<evidence type="ECO:0000256" key="1">
    <source>
        <dbReference type="ARBA" id="ARBA00001966"/>
    </source>
</evidence>
<evidence type="ECO:0000256" key="6">
    <source>
        <dbReference type="ARBA" id="ARBA00023014"/>
    </source>
</evidence>
<dbReference type="NCBIfam" id="TIGR01212">
    <property type="entry name" value="TIGR01212 family radical SAM protein"/>
    <property type="match status" value="1"/>
</dbReference>
<dbReference type="SFLD" id="SFLDG01091">
    <property type="entry name" value="uncharacterized_CHP01210-like"/>
    <property type="match status" value="1"/>
</dbReference>
<dbReference type="InterPro" id="IPR005911">
    <property type="entry name" value="YhcC-like"/>
</dbReference>
<comment type="cofactor">
    <cofactor evidence="1">
        <name>[4Fe-4S] cluster</name>
        <dbReference type="ChEBI" id="CHEBI:49883"/>
    </cofactor>
</comment>
<evidence type="ECO:0000313" key="8">
    <source>
        <dbReference type="EMBL" id="AJE04401.1"/>
    </source>
</evidence>
<dbReference type="InterPro" id="IPR039661">
    <property type="entry name" value="ELP3"/>
</dbReference>
<keyword evidence="2" id="KW-0004">4Fe-4S</keyword>
<dbReference type="EMBL" id="CP009788">
    <property type="protein sequence ID" value="AJE04401.1"/>
    <property type="molecule type" value="Genomic_DNA"/>
</dbReference>
<evidence type="ECO:0000256" key="5">
    <source>
        <dbReference type="ARBA" id="ARBA00023004"/>
    </source>
</evidence>
<evidence type="ECO:0000256" key="4">
    <source>
        <dbReference type="ARBA" id="ARBA00022723"/>
    </source>
</evidence>
<dbReference type="GO" id="GO:0003824">
    <property type="term" value="F:catalytic activity"/>
    <property type="evidence" value="ECO:0007669"/>
    <property type="project" value="InterPro"/>
</dbReference>
<proteinExistence type="predicted"/>
<reference evidence="8 9" key="1">
    <citation type="journal article" date="2015" name="Genome Announc.">
        <title>Complete Genome of Geobacter pickeringii G13T, a Metal-Reducing Isolate from Sedimentary Kaolin Deposits.</title>
        <authorList>
            <person name="Badalamenti J.P."/>
            <person name="Bond D.R."/>
        </authorList>
    </citation>
    <scope>NUCLEOTIDE SEQUENCE [LARGE SCALE GENOMIC DNA]</scope>
    <source>
        <strain evidence="8 9">G13</strain>
    </source>
</reference>
<sequence>MTERQRRYRAFSDELRREFGCRVQRVSVDAGFTCPNRDGNRGTGGCIFCGGKGSGSFGIRPELSVTDQLGHGREFLARRYGAVKFLAYFQAYSNTYAPPERLRALYDEALAVPGIAGLIVGTRPDCLPPPVIDLLAEYARTTYFWLELGLQSPVDRTLALINRGHDFAAFQEGMHRCTAEGIRVCAHIILGLPGESREAMLATAGILNRLGVAGVKLHQLHVMKGTPLEEMYQRGEVRCLGRDDYVGVVCDFLERLDPGIVIHRLVGDAPADQLVAPLWSLRKGEVLEAIDGELARRGTRQGSALVAG</sequence>
<dbReference type="InterPro" id="IPR032432">
    <property type="entry name" value="Radical_SAM_C"/>
</dbReference>
<dbReference type="RefSeq" id="WP_039744365.1">
    <property type="nucleotide sequence ID" value="NZ_CP009788.1"/>
</dbReference>
<keyword evidence="4" id="KW-0479">Metal-binding</keyword>
<dbReference type="AlphaFoldDB" id="A0A0B5BK13"/>
<dbReference type="SMART" id="SM00729">
    <property type="entry name" value="Elp3"/>
    <property type="match status" value="1"/>
</dbReference>
<dbReference type="Pfam" id="PF04055">
    <property type="entry name" value="Radical_SAM"/>
    <property type="match status" value="1"/>
</dbReference>
<dbReference type="SUPFAM" id="SSF102114">
    <property type="entry name" value="Radical SAM enzymes"/>
    <property type="match status" value="1"/>
</dbReference>
<dbReference type="Pfam" id="PF16199">
    <property type="entry name" value="Radical_SAM_C"/>
    <property type="match status" value="1"/>
</dbReference>
<evidence type="ECO:0000256" key="2">
    <source>
        <dbReference type="ARBA" id="ARBA00022485"/>
    </source>
</evidence>
<accession>A0A0B5BK13</accession>
<dbReference type="InterPro" id="IPR023404">
    <property type="entry name" value="rSAM_horseshoe"/>
</dbReference>
<dbReference type="OrthoDB" id="9801689at2"/>
<dbReference type="PROSITE" id="PS51918">
    <property type="entry name" value="RADICAL_SAM"/>
    <property type="match status" value="1"/>
</dbReference>
<name>A0A0B5BK13_9BACT</name>